<organism evidence="1">
    <name type="scientific">Siphoviridae sp. ctwnj8</name>
    <dbReference type="NCBI Taxonomy" id="2825734"/>
    <lineage>
        <taxon>Viruses</taxon>
        <taxon>Duplodnaviria</taxon>
        <taxon>Heunggongvirae</taxon>
        <taxon>Uroviricota</taxon>
        <taxon>Caudoviricetes</taxon>
    </lineage>
</organism>
<protein>
    <submittedName>
        <fullName evidence="1">Head tail adaptor</fullName>
    </submittedName>
</protein>
<proteinExistence type="predicted"/>
<sequence length="119" mass="13546">MIGGNITALMQVKIPGQKNSIAEKVSDWFDVVQLKGWLDYQLGDSKRSVYNAKIEESTHIFLCDFLEGITNLELEQDVDVTSENTRMIINGKLYDVLLIDDPMNLHQHLEIYLKYAGGQ</sequence>
<dbReference type="EMBL" id="BK015969">
    <property type="protein sequence ID" value="DAF87798.1"/>
    <property type="molecule type" value="Genomic_DNA"/>
</dbReference>
<reference evidence="1" key="1">
    <citation type="journal article" date="2021" name="Proc. Natl. Acad. Sci. U.S.A.">
        <title>A Catalog of Tens of Thousands of Viruses from Human Metagenomes Reveals Hidden Associations with Chronic Diseases.</title>
        <authorList>
            <person name="Tisza M.J."/>
            <person name="Buck C.B."/>
        </authorList>
    </citation>
    <scope>NUCLEOTIDE SEQUENCE</scope>
    <source>
        <strain evidence="1">Ctwnj8</strain>
    </source>
</reference>
<accession>A0A8S5U023</accession>
<name>A0A8S5U023_9CAUD</name>
<evidence type="ECO:0000313" key="1">
    <source>
        <dbReference type="EMBL" id="DAF87798.1"/>
    </source>
</evidence>